<feature type="compositionally biased region" description="Acidic residues" evidence="1">
    <location>
        <begin position="214"/>
        <end position="223"/>
    </location>
</feature>
<accession>A0A4S8KIP2</accession>
<evidence type="ECO:0000313" key="3">
    <source>
        <dbReference type="Proteomes" id="UP000297245"/>
    </source>
</evidence>
<feature type="compositionally biased region" description="Gly residues" evidence="1">
    <location>
        <begin position="178"/>
        <end position="196"/>
    </location>
</feature>
<dbReference type="OrthoDB" id="413520at2759"/>
<name>A0A4S8KIP2_DENBC</name>
<reference evidence="2 3" key="1">
    <citation type="journal article" date="2019" name="Nat. Ecol. Evol.">
        <title>Megaphylogeny resolves global patterns of mushroom evolution.</title>
        <authorList>
            <person name="Varga T."/>
            <person name="Krizsan K."/>
            <person name="Foldi C."/>
            <person name="Dima B."/>
            <person name="Sanchez-Garcia M."/>
            <person name="Sanchez-Ramirez S."/>
            <person name="Szollosi G.J."/>
            <person name="Szarkandi J.G."/>
            <person name="Papp V."/>
            <person name="Albert L."/>
            <person name="Andreopoulos W."/>
            <person name="Angelini C."/>
            <person name="Antonin V."/>
            <person name="Barry K.W."/>
            <person name="Bougher N.L."/>
            <person name="Buchanan P."/>
            <person name="Buyck B."/>
            <person name="Bense V."/>
            <person name="Catcheside P."/>
            <person name="Chovatia M."/>
            <person name="Cooper J."/>
            <person name="Damon W."/>
            <person name="Desjardin D."/>
            <person name="Finy P."/>
            <person name="Geml J."/>
            <person name="Haridas S."/>
            <person name="Hughes K."/>
            <person name="Justo A."/>
            <person name="Karasinski D."/>
            <person name="Kautmanova I."/>
            <person name="Kiss B."/>
            <person name="Kocsube S."/>
            <person name="Kotiranta H."/>
            <person name="LaButti K.M."/>
            <person name="Lechner B.E."/>
            <person name="Liimatainen K."/>
            <person name="Lipzen A."/>
            <person name="Lukacs Z."/>
            <person name="Mihaltcheva S."/>
            <person name="Morgado L.N."/>
            <person name="Niskanen T."/>
            <person name="Noordeloos M.E."/>
            <person name="Ohm R.A."/>
            <person name="Ortiz-Santana B."/>
            <person name="Ovrebo C."/>
            <person name="Racz N."/>
            <person name="Riley R."/>
            <person name="Savchenko A."/>
            <person name="Shiryaev A."/>
            <person name="Soop K."/>
            <person name="Spirin V."/>
            <person name="Szebenyi C."/>
            <person name="Tomsovsky M."/>
            <person name="Tulloss R.E."/>
            <person name="Uehling J."/>
            <person name="Grigoriev I.V."/>
            <person name="Vagvolgyi C."/>
            <person name="Papp T."/>
            <person name="Martin F.M."/>
            <person name="Miettinen O."/>
            <person name="Hibbett D.S."/>
            <person name="Nagy L.G."/>
        </authorList>
    </citation>
    <scope>NUCLEOTIDE SEQUENCE [LARGE SCALE GENOMIC DNA]</scope>
    <source>
        <strain evidence="2 3">CBS 962.96</strain>
    </source>
</reference>
<proteinExistence type="predicted"/>
<evidence type="ECO:0000256" key="1">
    <source>
        <dbReference type="SAM" id="MobiDB-lite"/>
    </source>
</evidence>
<dbReference type="Proteomes" id="UP000297245">
    <property type="component" value="Unassembled WGS sequence"/>
</dbReference>
<sequence>PTNSNPNSNPYPYYQDQDLQIIISYKIRSLSKETPFWSAFGLWFSFEPVLVRPTSRTAQGSSSIPTEQQKQQQRDLNETPTLNAPNPNSNPDSKSPSTSTSTSRSSSPSHSHSNPAKSKSKWTRLGSSLEGPSFVFTARRRPESFGWDVPEDDEDLIAGNLGVVGSGRGDQGTANSSGSGGSSGGSSSGGGGGGSSRGDDTFESLLFMVLSGDGDGDGDGSEE</sequence>
<feature type="non-terminal residue" evidence="2">
    <location>
        <position position="1"/>
    </location>
</feature>
<evidence type="ECO:0000313" key="2">
    <source>
        <dbReference type="EMBL" id="THU75270.1"/>
    </source>
</evidence>
<dbReference type="AlphaFoldDB" id="A0A4S8KIP2"/>
<feature type="region of interest" description="Disordered" evidence="1">
    <location>
        <begin position="56"/>
        <end position="125"/>
    </location>
</feature>
<feature type="compositionally biased region" description="Low complexity" evidence="1">
    <location>
        <begin position="85"/>
        <end position="117"/>
    </location>
</feature>
<dbReference type="EMBL" id="ML182510">
    <property type="protein sequence ID" value="THU75270.1"/>
    <property type="molecule type" value="Genomic_DNA"/>
</dbReference>
<organism evidence="2 3">
    <name type="scientific">Dendrothele bispora (strain CBS 962.96)</name>
    <dbReference type="NCBI Taxonomy" id="1314807"/>
    <lineage>
        <taxon>Eukaryota</taxon>
        <taxon>Fungi</taxon>
        <taxon>Dikarya</taxon>
        <taxon>Basidiomycota</taxon>
        <taxon>Agaricomycotina</taxon>
        <taxon>Agaricomycetes</taxon>
        <taxon>Agaricomycetidae</taxon>
        <taxon>Agaricales</taxon>
        <taxon>Agaricales incertae sedis</taxon>
        <taxon>Dendrothele</taxon>
    </lineage>
</organism>
<protein>
    <submittedName>
        <fullName evidence="2">Uncharacterized protein</fullName>
    </submittedName>
</protein>
<gene>
    <name evidence="2" type="ORF">K435DRAFT_881209</name>
</gene>
<keyword evidence="3" id="KW-1185">Reference proteome</keyword>
<feature type="compositionally biased region" description="Polar residues" evidence="1">
    <location>
        <begin position="56"/>
        <end position="71"/>
    </location>
</feature>
<feature type="region of interest" description="Disordered" evidence="1">
    <location>
        <begin position="145"/>
        <end position="223"/>
    </location>
</feature>